<reference evidence="1" key="1">
    <citation type="submission" date="2023-03" db="EMBL/GenBank/DDBJ databases">
        <title>MT1 and MT2 Draft Genomes of Novel Species.</title>
        <authorList>
            <person name="Venkateswaran K."/>
        </authorList>
    </citation>
    <scope>NUCLEOTIDE SEQUENCE</scope>
    <source>
        <strain evidence="1">F6_3S_P_2</strain>
    </source>
</reference>
<accession>A0ABT8JTK1</accession>
<dbReference type="InterPro" id="IPR023393">
    <property type="entry name" value="START-like_dom_sf"/>
</dbReference>
<dbReference type="SUPFAM" id="SSF55961">
    <property type="entry name" value="Bet v1-like"/>
    <property type="match status" value="1"/>
</dbReference>
<evidence type="ECO:0000313" key="2">
    <source>
        <dbReference type="Proteomes" id="UP001175097"/>
    </source>
</evidence>
<sequence>MKQWTKEIEIEAPIEQVWKLLNGSLDDMQKIMPQVVSNEPVTITEGMVGSIHLQKYKEGKRVMEYEVETLDYLDFPNEKKLKVGFTLGGMFEITANYDLIKMDNEKTKFIYTTTNRPLKWFVKIFLLFSNEKVVVDFVQRVKKVAENKGA</sequence>
<dbReference type="EMBL" id="JAROCC010000007">
    <property type="protein sequence ID" value="MDN4607876.1"/>
    <property type="molecule type" value="Genomic_DNA"/>
</dbReference>
<dbReference type="CDD" id="cd07812">
    <property type="entry name" value="SRPBCC"/>
    <property type="match status" value="1"/>
</dbReference>
<protein>
    <submittedName>
        <fullName evidence="1">SRPBCC family protein</fullName>
    </submittedName>
</protein>
<dbReference type="RefSeq" id="WP_301243639.1">
    <property type="nucleotide sequence ID" value="NZ_JAROCC010000007.1"/>
</dbReference>
<dbReference type="Gene3D" id="3.30.530.20">
    <property type="match status" value="1"/>
</dbReference>
<proteinExistence type="predicted"/>
<dbReference type="Proteomes" id="UP001175097">
    <property type="component" value="Unassembled WGS sequence"/>
</dbReference>
<keyword evidence="2" id="KW-1185">Reference proteome</keyword>
<name>A0ABT8JTK1_9BACL</name>
<organism evidence="1 2">
    <name type="scientific">Sporosarcina highlanderae</name>
    <dbReference type="NCBI Taxonomy" id="3035916"/>
    <lineage>
        <taxon>Bacteria</taxon>
        <taxon>Bacillati</taxon>
        <taxon>Bacillota</taxon>
        <taxon>Bacilli</taxon>
        <taxon>Bacillales</taxon>
        <taxon>Caryophanaceae</taxon>
        <taxon>Sporosarcina</taxon>
    </lineage>
</organism>
<evidence type="ECO:0000313" key="1">
    <source>
        <dbReference type="EMBL" id="MDN4607876.1"/>
    </source>
</evidence>
<comment type="caution">
    <text evidence="1">The sequence shown here is derived from an EMBL/GenBank/DDBJ whole genome shotgun (WGS) entry which is preliminary data.</text>
</comment>
<gene>
    <name evidence="1" type="ORF">P5G49_10375</name>
</gene>